<proteinExistence type="predicted"/>
<accession>A0ACD1E4R0</accession>
<protein>
    <submittedName>
        <fullName evidence="1">TetR/AcrR family transcriptional regulator</fullName>
    </submittedName>
</protein>
<dbReference type="EMBL" id="CP076544">
    <property type="protein sequence ID" value="QWS33851.1"/>
    <property type="molecule type" value="Genomic_DNA"/>
</dbReference>
<organism evidence="1 2">
    <name type="scientific">Curtobacterium aetherium</name>
    <dbReference type="NCBI Taxonomy" id="2841594"/>
    <lineage>
        <taxon>Bacteria</taxon>
        <taxon>Bacillati</taxon>
        <taxon>Actinomycetota</taxon>
        <taxon>Actinomycetes</taxon>
        <taxon>Micrococcales</taxon>
        <taxon>Microbacteriaceae</taxon>
        <taxon>Curtobacterium</taxon>
    </lineage>
</organism>
<evidence type="ECO:0000313" key="1">
    <source>
        <dbReference type="EMBL" id="QWS33851.1"/>
    </source>
</evidence>
<keyword evidence="2" id="KW-1185">Reference proteome</keyword>
<evidence type="ECO:0000313" key="2">
    <source>
        <dbReference type="Proteomes" id="UP000681794"/>
    </source>
</evidence>
<gene>
    <name evidence="1" type="ORF">KM842_01145</name>
</gene>
<sequence>MTDAPTPELSGQHEDRAPSVPRTPRAEVRERLLAAGARVFAEQGVHEARLDEIAAAAGFSKGAVYSNFASKEDLVAQVMQRATNTVLHSLQELVGTDVTPDRIGDVVRAAFDRHDQAAQFALLSELRGYAMRHPEFLPEFVRQRRHLQDGVRDLVHTWFGAHPEVDPGMPLDVFAVLLIAANTGMVFDAPAVDGTDPGEAVAALVEAVVRPR</sequence>
<name>A0ACD1E4R0_9MICO</name>
<dbReference type="Proteomes" id="UP000681794">
    <property type="component" value="Chromosome"/>
</dbReference>
<reference evidence="1" key="1">
    <citation type="submission" date="2021-06" db="EMBL/GenBank/DDBJ databases">
        <authorList>
            <person name="Ellington A.J."/>
            <person name="Bryan N.C."/>
            <person name="Christner B.C."/>
            <person name="Reisch C.R."/>
        </authorList>
    </citation>
    <scope>NUCLEOTIDE SEQUENCE</scope>
    <source>
        <strain evidence="1">L6-1</strain>
    </source>
</reference>